<gene>
    <name evidence="1" type="ORF">METZ01_LOCUS191680</name>
</gene>
<organism evidence="1">
    <name type="scientific">marine metagenome</name>
    <dbReference type="NCBI Taxonomy" id="408172"/>
    <lineage>
        <taxon>unclassified sequences</taxon>
        <taxon>metagenomes</taxon>
        <taxon>ecological metagenomes</taxon>
    </lineage>
</organism>
<reference evidence="1" key="1">
    <citation type="submission" date="2018-05" db="EMBL/GenBank/DDBJ databases">
        <authorList>
            <person name="Lanie J.A."/>
            <person name="Ng W.-L."/>
            <person name="Kazmierczak K.M."/>
            <person name="Andrzejewski T.M."/>
            <person name="Davidsen T.M."/>
            <person name="Wayne K.J."/>
            <person name="Tettelin H."/>
            <person name="Glass J.I."/>
            <person name="Rusch D."/>
            <person name="Podicherti R."/>
            <person name="Tsui H.-C.T."/>
            <person name="Winkler M.E."/>
        </authorList>
    </citation>
    <scope>NUCLEOTIDE SEQUENCE</scope>
</reference>
<dbReference type="EMBL" id="UINC01039807">
    <property type="protein sequence ID" value="SVB38826.1"/>
    <property type="molecule type" value="Genomic_DNA"/>
</dbReference>
<accession>A0A382DK15</accession>
<evidence type="ECO:0008006" key="2">
    <source>
        <dbReference type="Google" id="ProtNLM"/>
    </source>
</evidence>
<evidence type="ECO:0000313" key="1">
    <source>
        <dbReference type="EMBL" id="SVB38826.1"/>
    </source>
</evidence>
<sequence>MNFDGTFFSSIVPHVEFSIHFALKVISKNLFKNQVAQIYLHPYEFVSDMSFYVNWKDMNGLSFFLKLYWLLRQSQWHIVGNKSVMRKLEIIFTHYKCGGKINNI</sequence>
<dbReference type="AlphaFoldDB" id="A0A382DK15"/>
<protein>
    <recommendedName>
        <fullName evidence="2">DUF3473 domain-containing protein</fullName>
    </recommendedName>
</protein>
<proteinExistence type="predicted"/>
<name>A0A382DK15_9ZZZZ</name>